<protein>
    <submittedName>
        <fullName evidence="2">Fasciclin domain</fullName>
    </submittedName>
</protein>
<reference evidence="2 3" key="1">
    <citation type="submission" date="2020-02" db="EMBL/GenBank/DDBJ databases">
        <title>Draft genome sequence of Haematococcus lacustris strain NIES-144.</title>
        <authorList>
            <person name="Morimoto D."/>
            <person name="Nakagawa S."/>
            <person name="Yoshida T."/>
            <person name="Sawayama S."/>
        </authorList>
    </citation>
    <scope>NUCLEOTIDE SEQUENCE [LARGE SCALE GENOMIC DNA]</scope>
    <source>
        <strain evidence="2 3">NIES-144</strain>
    </source>
</reference>
<dbReference type="Proteomes" id="UP000485058">
    <property type="component" value="Unassembled WGS sequence"/>
</dbReference>
<name>A0A699ZYN2_HAELA</name>
<organism evidence="2 3">
    <name type="scientific">Haematococcus lacustris</name>
    <name type="common">Green alga</name>
    <name type="synonym">Haematococcus pluvialis</name>
    <dbReference type="NCBI Taxonomy" id="44745"/>
    <lineage>
        <taxon>Eukaryota</taxon>
        <taxon>Viridiplantae</taxon>
        <taxon>Chlorophyta</taxon>
        <taxon>core chlorophytes</taxon>
        <taxon>Chlorophyceae</taxon>
        <taxon>CS clade</taxon>
        <taxon>Chlamydomonadales</taxon>
        <taxon>Haematococcaceae</taxon>
        <taxon>Haematococcus</taxon>
    </lineage>
</organism>
<proteinExistence type="predicted"/>
<sequence length="172" mass="18351">MFTADWENGTVLPTLHPGASLLVVKEGLQTRLVGQGSLSGNTAAITFANILGNIVGAKVHSILSVLVPDMLRFASPAALMTSPQHGDQLSTLAQLLRDTELWELFSDAAAIAGHTLFAPTNEAFAEVATLGLDVDLASNLQYHSLEGMYTIYALPAYVPVVVGNATQYKMFY</sequence>
<dbReference type="InterPro" id="IPR036378">
    <property type="entry name" value="FAS1_dom_sf"/>
</dbReference>
<accession>A0A699ZYN2</accession>
<comment type="caution">
    <text evidence="2">The sequence shown here is derived from an EMBL/GenBank/DDBJ whole genome shotgun (WGS) entry which is preliminary data.</text>
</comment>
<dbReference type="AlphaFoldDB" id="A0A699ZYN2"/>
<dbReference type="EMBL" id="BLLF01001770">
    <property type="protein sequence ID" value="GFH21152.1"/>
    <property type="molecule type" value="Genomic_DNA"/>
</dbReference>
<evidence type="ECO:0000313" key="2">
    <source>
        <dbReference type="EMBL" id="GFH21152.1"/>
    </source>
</evidence>
<dbReference type="PROSITE" id="PS50213">
    <property type="entry name" value="FAS1"/>
    <property type="match status" value="1"/>
</dbReference>
<dbReference type="InterPro" id="IPR000782">
    <property type="entry name" value="FAS1_domain"/>
</dbReference>
<dbReference type="SUPFAM" id="SSF82153">
    <property type="entry name" value="FAS1 domain"/>
    <property type="match status" value="1"/>
</dbReference>
<dbReference type="Gene3D" id="2.30.180.10">
    <property type="entry name" value="FAS1 domain"/>
    <property type="match status" value="1"/>
</dbReference>
<evidence type="ECO:0000313" key="3">
    <source>
        <dbReference type="Proteomes" id="UP000485058"/>
    </source>
</evidence>
<gene>
    <name evidence="2" type="ORF">HaLaN_18395</name>
</gene>
<feature type="non-terminal residue" evidence="2">
    <location>
        <position position="1"/>
    </location>
</feature>
<dbReference type="Pfam" id="PF02469">
    <property type="entry name" value="Fasciclin"/>
    <property type="match status" value="1"/>
</dbReference>
<feature type="domain" description="FAS1" evidence="1">
    <location>
        <begin position="76"/>
        <end position="172"/>
    </location>
</feature>
<evidence type="ECO:0000259" key="1">
    <source>
        <dbReference type="PROSITE" id="PS50213"/>
    </source>
</evidence>
<feature type="non-terminal residue" evidence="2">
    <location>
        <position position="172"/>
    </location>
</feature>
<keyword evidence="3" id="KW-1185">Reference proteome</keyword>